<sequence length="98" mass="11585">MTPPKSHLDFRPFNQNGARFALADAVVDPANTESRRPYVRAFLAYMIQGVRQEDLDKYWETASQRLCSEAHKMRVKAITAAKFDYQVDRIAWRMWYNR</sequence>
<gene>
    <name evidence="1" type="ORF">CDV31_005266</name>
</gene>
<accession>A0A428UKU9</accession>
<protein>
    <submittedName>
        <fullName evidence="1">Uncharacterized protein</fullName>
    </submittedName>
</protein>
<proteinExistence type="predicted"/>
<dbReference type="Proteomes" id="UP000288429">
    <property type="component" value="Unassembled WGS sequence"/>
</dbReference>
<reference evidence="1 2" key="1">
    <citation type="submission" date="2017-06" db="EMBL/GenBank/DDBJ databases">
        <title>Cmopartive genomic analysis of Ambrosia Fusariam Clade fungi.</title>
        <authorList>
            <person name="Stajich J.E."/>
            <person name="Carrillo J."/>
            <person name="Kijimoto T."/>
            <person name="Eskalen A."/>
            <person name="O'Donnell K."/>
            <person name="Kasson M."/>
        </authorList>
    </citation>
    <scope>NUCLEOTIDE SEQUENCE [LARGE SCALE GENOMIC DNA]</scope>
    <source>
        <strain evidence="1 2">NRRL 20438</strain>
    </source>
</reference>
<evidence type="ECO:0000313" key="1">
    <source>
        <dbReference type="EMBL" id="RSM14832.1"/>
    </source>
</evidence>
<name>A0A428UKU9_9HYPO</name>
<organism evidence="1 2">
    <name type="scientific">Fusarium ambrosium</name>
    <dbReference type="NCBI Taxonomy" id="131363"/>
    <lineage>
        <taxon>Eukaryota</taxon>
        <taxon>Fungi</taxon>
        <taxon>Dikarya</taxon>
        <taxon>Ascomycota</taxon>
        <taxon>Pezizomycotina</taxon>
        <taxon>Sordariomycetes</taxon>
        <taxon>Hypocreomycetidae</taxon>
        <taxon>Hypocreales</taxon>
        <taxon>Nectriaceae</taxon>
        <taxon>Fusarium</taxon>
        <taxon>Fusarium solani species complex</taxon>
    </lineage>
</organism>
<comment type="caution">
    <text evidence="1">The sequence shown here is derived from an EMBL/GenBank/DDBJ whole genome shotgun (WGS) entry which is preliminary data.</text>
</comment>
<keyword evidence="2" id="KW-1185">Reference proteome</keyword>
<evidence type="ECO:0000313" key="2">
    <source>
        <dbReference type="Proteomes" id="UP000288429"/>
    </source>
</evidence>
<dbReference type="AlphaFoldDB" id="A0A428UKU9"/>
<dbReference type="EMBL" id="NIZV01000053">
    <property type="protein sequence ID" value="RSM14832.1"/>
    <property type="molecule type" value="Genomic_DNA"/>
</dbReference>